<dbReference type="EMBL" id="AP026866">
    <property type="protein sequence ID" value="BDS08817.1"/>
    <property type="molecule type" value="Genomic_DNA"/>
</dbReference>
<dbReference type="Pfam" id="PF03938">
    <property type="entry name" value="OmpH"/>
    <property type="match status" value="1"/>
</dbReference>
<evidence type="ECO:0000256" key="1">
    <source>
        <dbReference type="ARBA" id="ARBA00009091"/>
    </source>
</evidence>
<organism evidence="5">
    <name type="scientific">Oceaniferula spumae</name>
    <dbReference type="NCBI Taxonomy" id="2979115"/>
    <lineage>
        <taxon>Bacteria</taxon>
        <taxon>Pseudomonadati</taxon>
        <taxon>Verrucomicrobiota</taxon>
        <taxon>Verrucomicrobiia</taxon>
        <taxon>Verrucomicrobiales</taxon>
        <taxon>Verrucomicrobiaceae</taxon>
        <taxon>Oceaniferula</taxon>
    </lineage>
</organism>
<comment type="similarity">
    <text evidence="1">Belongs to the Skp family.</text>
</comment>
<accession>A0AAT9FS33</accession>
<keyword evidence="3" id="KW-0175">Coiled coil</keyword>
<dbReference type="InterPro" id="IPR024930">
    <property type="entry name" value="Skp_dom_sf"/>
</dbReference>
<evidence type="ECO:0000256" key="4">
    <source>
        <dbReference type="SAM" id="SignalP"/>
    </source>
</evidence>
<dbReference type="PANTHER" id="PTHR35089">
    <property type="entry name" value="CHAPERONE PROTEIN SKP"/>
    <property type="match status" value="1"/>
</dbReference>
<protein>
    <recommendedName>
        <fullName evidence="6">OmpH family outer membrane protein</fullName>
    </recommendedName>
</protein>
<dbReference type="SMART" id="SM00935">
    <property type="entry name" value="OmpH"/>
    <property type="match status" value="1"/>
</dbReference>
<dbReference type="GO" id="GO:0005829">
    <property type="term" value="C:cytosol"/>
    <property type="evidence" value="ECO:0007669"/>
    <property type="project" value="TreeGrafter"/>
</dbReference>
<evidence type="ECO:0000256" key="2">
    <source>
        <dbReference type="ARBA" id="ARBA00022729"/>
    </source>
</evidence>
<dbReference type="GO" id="GO:0051082">
    <property type="term" value="F:unfolded protein binding"/>
    <property type="evidence" value="ECO:0007669"/>
    <property type="project" value="InterPro"/>
</dbReference>
<dbReference type="GO" id="GO:0050821">
    <property type="term" value="P:protein stabilization"/>
    <property type="evidence" value="ECO:0007669"/>
    <property type="project" value="TreeGrafter"/>
</dbReference>
<gene>
    <name evidence="5" type="ORF">NT6N_38570</name>
</gene>
<proteinExistence type="inferred from homology"/>
<evidence type="ECO:0000256" key="3">
    <source>
        <dbReference type="SAM" id="Coils"/>
    </source>
</evidence>
<dbReference type="AlphaFoldDB" id="A0AAT9FS33"/>
<name>A0AAT9FS33_9BACT</name>
<dbReference type="Gene3D" id="3.30.910.20">
    <property type="entry name" value="Skp domain"/>
    <property type="match status" value="1"/>
</dbReference>
<feature type="chain" id="PRO_5043501830" description="OmpH family outer membrane protein" evidence="4">
    <location>
        <begin position="24"/>
        <end position="196"/>
    </location>
</feature>
<dbReference type="KEGG" id="osu:NT6N_38570"/>
<feature type="coiled-coil region" evidence="3">
    <location>
        <begin position="54"/>
        <end position="85"/>
    </location>
</feature>
<evidence type="ECO:0000313" key="5">
    <source>
        <dbReference type="EMBL" id="BDS08817.1"/>
    </source>
</evidence>
<reference evidence="5" key="1">
    <citation type="submission" date="2024-07" db="EMBL/GenBank/DDBJ databases">
        <title>Complete genome sequence of Verrucomicrobiaceae bacterium NT6N.</title>
        <authorList>
            <person name="Huang C."/>
            <person name="Takami H."/>
            <person name="Hamasaki K."/>
        </authorList>
    </citation>
    <scope>NUCLEOTIDE SEQUENCE</scope>
    <source>
        <strain evidence="5">NT6N</strain>
    </source>
</reference>
<dbReference type="PANTHER" id="PTHR35089:SF1">
    <property type="entry name" value="CHAPERONE PROTEIN SKP"/>
    <property type="match status" value="1"/>
</dbReference>
<feature type="signal peptide" evidence="4">
    <location>
        <begin position="1"/>
        <end position="23"/>
    </location>
</feature>
<evidence type="ECO:0008006" key="6">
    <source>
        <dbReference type="Google" id="ProtNLM"/>
    </source>
</evidence>
<dbReference type="InterPro" id="IPR005632">
    <property type="entry name" value="Chaperone_Skp"/>
</dbReference>
<keyword evidence="2 4" id="KW-0732">Signal</keyword>
<sequence>MTEFKKCLIAMMLVVFSSGLIQAEPPKMATVNMQKLFKEYHRTVTAQKHFNAEYAKIQKTINDKNEAINKLRRKLHDILAELKKEDLSAEERANKQRDGQLISQELKMMQQDVQTYSQEEKTKVAQKKAASMQGIMTDIKQKVIVLSEKMGHDYVFDRSGLSTNQVSFFLYLKDANDITATLLKELNKFAPGADSQ</sequence>
<dbReference type="SUPFAM" id="SSF111384">
    <property type="entry name" value="OmpH-like"/>
    <property type="match status" value="1"/>
</dbReference>